<evidence type="ECO:0000259" key="5">
    <source>
        <dbReference type="PROSITE" id="PS50160"/>
    </source>
</evidence>
<evidence type="ECO:0000256" key="3">
    <source>
        <dbReference type="ARBA" id="ARBA00022598"/>
    </source>
</evidence>
<dbReference type="Gene3D" id="3.30.470.30">
    <property type="entry name" value="DNA ligase/mRNA capping enzyme"/>
    <property type="match status" value="1"/>
</dbReference>
<dbReference type="GO" id="GO:0006310">
    <property type="term" value="P:DNA recombination"/>
    <property type="evidence" value="ECO:0007669"/>
    <property type="project" value="InterPro"/>
</dbReference>
<comment type="similarity">
    <text evidence="1">Belongs to the ATP-dependent DNA ligase family.</text>
</comment>
<dbReference type="SUPFAM" id="SSF56091">
    <property type="entry name" value="DNA ligase/mRNA capping enzyme, catalytic domain"/>
    <property type="match status" value="1"/>
</dbReference>
<name>A0A2U1K5L5_9BACI</name>
<gene>
    <name evidence="6" type="ORF">DCC39_04335</name>
</gene>
<dbReference type="InterPro" id="IPR012310">
    <property type="entry name" value="DNA_ligase_ATP-dep_cent"/>
</dbReference>
<protein>
    <recommendedName>
        <fullName evidence="2">DNA ligase (ATP)</fullName>
        <ecNumber evidence="2">6.5.1.1</ecNumber>
    </recommendedName>
</protein>
<dbReference type="PANTHER" id="PTHR45674">
    <property type="entry name" value="DNA LIGASE 1/3 FAMILY MEMBER"/>
    <property type="match status" value="1"/>
</dbReference>
<dbReference type="RefSeq" id="WP_116553663.1">
    <property type="nucleotide sequence ID" value="NZ_QCZG01000006.1"/>
</dbReference>
<dbReference type="Proteomes" id="UP000245998">
    <property type="component" value="Unassembled WGS sequence"/>
</dbReference>
<dbReference type="Gene3D" id="2.40.50.140">
    <property type="entry name" value="Nucleic acid-binding proteins"/>
    <property type="match status" value="1"/>
</dbReference>
<keyword evidence="7" id="KW-1185">Reference proteome</keyword>
<evidence type="ECO:0000313" key="7">
    <source>
        <dbReference type="Proteomes" id="UP000245998"/>
    </source>
</evidence>
<dbReference type="OrthoDB" id="9802472at2"/>
<comment type="caution">
    <text evidence="6">The sequence shown here is derived from an EMBL/GenBank/DDBJ whole genome shotgun (WGS) entry which is preliminary data.</text>
</comment>
<dbReference type="AlphaFoldDB" id="A0A2U1K5L5"/>
<dbReference type="Pfam" id="PF01068">
    <property type="entry name" value="DNA_ligase_A_M"/>
    <property type="match status" value="1"/>
</dbReference>
<dbReference type="EMBL" id="QCZG01000006">
    <property type="protein sequence ID" value="PWA12672.1"/>
    <property type="molecule type" value="Genomic_DNA"/>
</dbReference>
<evidence type="ECO:0000256" key="4">
    <source>
        <dbReference type="ARBA" id="ARBA00034003"/>
    </source>
</evidence>
<reference evidence="6 7" key="1">
    <citation type="submission" date="2018-04" db="EMBL/GenBank/DDBJ databases">
        <title>Camelliibacillus theae gen. nov., sp. nov., isolated from Pu'er tea.</title>
        <authorList>
            <person name="Niu L."/>
        </authorList>
    </citation>
    <scope>NUCLEOTIDE SEQUENCE [LARGE SCALE GENOMIC DNA]</scope>
    <source>
        <strain evidence="6 7">T8</strain>
    </source>
</reference>
<sequence length="316" mass="36685">MQFQPIIPFEPIKTEDIPTGENWIFQVKWDGVRLLTYYDGKDVQLFNRKKNERTFHYPELTDIRSFCKADSVILDGEVIALGIDGKPSFHEVMRRDGIRRLERVSHLRNSVPVTYMIFDIIFYNGEWMNDFRLEERLKLLSDLIIPGNAVQLVPSFGNGQLLYQAIEQQELEGMVIKDLNSKYVINGKNASWQKKKNYNDLIAVVAGVTFRSGIVNSLLLGLYDQKGRLWYIGHAGSGKMKSTEWRQLTEKINHLKTNNNPFFNNPARIKEAVWIKPKLTVKVHFLEWTEGHELRQPVIQAFVNVPPSKCVFDEKE</sequence>
<keyword evidence="3 6" id="KW-0436">Ligase</keyword>
<evidence type="ECO:0000256" key="1">
    <source>
        <dbReference type="ARBA" id="ARBA00007572"/>
    </source>
</evidence>
<feature type="domain" description="ATP-dependent DNA ligase family profile" evidence="5">
    <location>
        <begin position="106"/>
        <end position="224"/>
    </location>
</feature>
<dbReference type="GO" id="GO:0006281">
    <property type="term" value="P:DNA repair"/>
    <property type="evidence" value="ECO:0007669"/>
    <property type="project" value="InterPro"/>
</dbReference>
<dbReference type="CDD" id="cd07971">
    <property type="entry name" value="OBF_DNA_ligase_LigD"/>
    <property type="match status" value="1"/>
</dbReference>
<dbReference type="CDD" id="cd07906">
    <property type="entry name" value="Adenylation_DNA_ligase_LigD_LigC"/>
    <property type="match status" value="1"/>
</dbReference>
<dbReference type="Gene3D" id="3.30.1490.70">
    <property type="match status" value="1"/>
</dbReference>
<dbReference type="Pfam" id="PF04679">
    <property type="entry name" value="DNA_ligase_A_C"/>
    <property type="match status" value="1"/>
</dbReference>
<dbReference type="GO" id="GO:0003910">
    <property type="term" value="F:DNA ligase (ATP) activity"/>
    <property type="evidence" value="ECO:0007669"/>
    <property type="project" value="UniProtKB-EC"/>
</dbReference>
<evidence type="ECO:0000256" key="2">
    <source>
        <dbReference type="ARBA" id="ARBA00012727"/>
    </source>
</evidence>
<dbReference type="EC" id="6.5.1.1" evidence="2"/>
<proteinExistence type="inferred from homology"/>
<evidence type="ECO:0000313" key="6">
    <source>
        <dbReference type="EMBL" id="PWA12672.1"/>
    </source>
</evidence>
<dbReference type="InterPro" id="IPR050191">
    <property type="entry name" value="ATP-dep_DNA_ligase"/>
</dbReference>
<dbReference type="InterPro" id="IPR012309">
    <property type="entry name" value="DNA_ligase_ATP-dep_C"/>
</dbReference>
<dbReference type="PANTHER" id="PTHR45674:SF4">
    <property type="entry name" value="DNA LIGASE 1"/>
    <property type="match status" value="1"/>
</dbReference>
<dbReference type="InterPro" id="IPR012340">
    <property type="entry name" value="NA-bd_OB-fold"/>
</dbReference>
<dbReference type="PROSITE" id="PS50160">
    <property type="entry name" value="DNA_LIGASE_A3"/>
    <property type="match status" value="1"/>
</dbReference>
<dbReference type="SUPFAM" id="SSF50249">
    <property type="entry name" value="Nucleic acid-binding proteins"/>
    <property type="match status" value="1"/>
</dbReference>
<comment type="catalytic activity">
    <reaction evidence="4">
        <text>ATP + (deoxyribonucleotide)n-3'-hydroxyl + 5'-phospho-(deoxyribonucleotide)m = (deoxyribonucleotide)n+m + AMP + diphosphate.</text>
        <dbReference type="EC" id="6.5.1.1"/>
    </reaction>
</comment>
<organism evidence="6 7">
    <name type="scientific">Pueribacillus theae</name>
    <dbReference type="NCBI Taxonomy" id="2171751"/>
    <lineage>
        <taxon>Bacteria</taxon>
        <taxon>Bacillati</taxon>
        <taxon>Bacillota</taxon>
        <taxon>Bacilli</taxon>
        <taxon>Bacillales</taxon>
        <taxon>Bacillaceae</taxon>
        <taxon>Pueribacillus</taxon>
    </lineage>
</organism>
<accession>A0A2U1K5L5</accession>
<dbReference type="GO" id="GO:0005524">
    <property type="term" value="F:ATP binding"/>
    <property type="evidence" value="ECO:0007669"/>
    <property type="project" value="InterPro"/>
</dbReference>